<dbReference type="AlphaFoldDB" id="A0AA35D6A0"/>
<comment type="caution">
    <text evidence="1">The sequence shown here is derived from an EMBL/GenBank/DDBJ whole genome shotgun (WGS) entry which is preliminary data.</text>
</comment>
<proteinExistence type="predicted"/>
<dbReference type="Proteomes" id="UP000834458">
    <property type="component" value="Unassembled WGS sequence"/>
</dbReference>
<name>A0AA35D6A0_9BURK</name>
<sequence length="66" mass="7544">MSCPTGKQPLDYERAQKLARKSSASHSHPMTAYKCTACGWWHLGQPAKKPKRLPVVRKNNHQVRFV</sequence>
<evidence type="ECO:0000313" key="1">
    <source>
        <dbReference type="EMBL" id="CAB5675897.1"/>
    </source>
</evidence>
<gene>
    <name evidence="1" type="ORF">GHA_01121</name>
</gene>
<organism evidence="1 2">
    <name type="scientific">Comamonas aquatica</name>
    <dbReference type="NCBI Taxonomy" id="225991"/>
    <lineage>
        <taxon>Bacteria</taxon>
        <taxon>Pseudomonadati</taxon>
        <taxon>Pseudomonadota</taxon>
        <taxon>Betaproteobacteria</taxon>
        <taxon>Burkholderiales</taxon>
        <taxon>Comamonadaceae</taxon>
        <taxon>Comamonas</taxon>
    </lineage>
</organism>
<reference evidence="1" key="1">
    <citation type="submission" date="2020-05" db="EMBL/GenBank/DDBJ databases">
        <authorList>
            <person name="Delgado-Blas J."/>
        </authorList>
    </citation>
    <scope>NUCLEOTIDE SEQUENCE</scope>
    <source>
        <strain evidence="1">BB1454</strain>
    </source>
</reference>
<protein>
    <submittedName>
        <fullName evidence="1">Uncharacterized protein</fullName>
    </submittedName>
</protein>
<accession>A0AA35D6A0</accession>
<dbReference type="EMBL" id="CAHPSC010000011">
    <property type="protein sequence ID" value="CAB5675897.1"/>
    <property type="molecule type" value="Genomic_DNA"/>
</dbReference>
<evidence type="ECO:0000313" key="2">
    <source>
        <dbReference type="Proteomes" id="UP000834458"/>
    </source>
</evidence>